<feature type="region of interest" description="Disordered" evidence="1">
    <location>
        <begin position="22"/>
        <end position="75"/>
    </location>
</feature>
<dbReference type="AlphaFoldDB" id="A0A1W1I3G6"/>
<keyword evidence="4" id="KW-1185">Reference proteome</keyword>
<evidence type="ECO:0000313" key="3">
    <source>
        <dbReference type="EMBL" id="SLM47540.1"/>
    </source>
</evidence>
<proteinExistence type="predicted"/>
<accession>A0A1W1I3G6</accession>
<reference evidence="3 4" key="1">
    <citation type="submission" date="2017-03" db="EMBL/GenBank/DDBJ databases">
        <authorList>
            <person name="Afonso C.L."/>
            <person name="Miller P.J."/>
            <person name="Scott M.A."/>
            <person name="Spackman E."/>
            <person name="Goraichik I."/>
            <person name="Dimitrov K.M."/>
            <person name="Suarez D.L."/>
            <person name="Swayne D.E."/>
        </authorList>
    </citation>
    <scope>NUCLEOTIDE SEQUENCE [LARGE SCALE GENOMIC DNA]</scope>
    <source>
        <strain evidence="3">Genome sequencing of Nitrospira japonica strain NJ11</strain>
    </source>
</reference>
<organism evidence="3 4">
    <name type="scientific">Nitrospira japonica</name>
    <dbReference type="NCBI Taxonomy" id="1325564"/>
    <lineage>
        <taxon>Bacteria</taxon>
        <taxon>Pseudomonadati</taxon>
        <taxon>Nitrospirota</taxon>
        <taxon>Nitrospiria</taxon>
        <taxon>Nitrospirales</taxon>
        <taxon>Nitrospiraceae</taxon>
        <taxon>Nitrospira</taxon>
    </lineage>
</organism>
<evidence type="ECO:0000313" key="4">
    <source>
        <dbReference type="Proteomes" id="UP000192042"/>
    </source>
</evidence>
<feature type="chain" id="PRO_5010696136" description="Pentapeptide MXKDX repeat protein" evidence="2">
    <location>
        <begin position="24"/>
        <end position="75"/>
    </location>
</feature>
<feature type="compositionally biased region" description="Basic and acidic residues" evidence="1">
    <location>
        <begin position="24"/>
        <end position="36"/>
    </location>
</feature>
<keyword evidence="2" id="KW-0732">Signal</keyword>
<protein>
    <recommendedName>
        <fullName evidence="5">Pentapeptide MXKDX repeat protein</fullName>
    </recommendedName>
</protein>
<feature type="compositionally biased region" description="Basic and acidic residues" evidence="1">
    <location>
        <begin position="43"/>
        <end position="75"/>
    </location>
</feature>
<evidence type="ECO:0000256" key="2">
    <source>
        <dbReference type="SAM" id="SignalP"/>
    </source>
</evidence>
<dbReference type="KEGG" id="nja:NSJP_1368"/>
<feature type="signal peptide" evidence="2">
    <location>
        <begin position="1"/>
        <end position="23"/>
    </location>
</feature>
<gene>
    <name evidence="3" type="ORF">NSJP_1368</name>
</gene>
<name>A0A1W1I3G6_9BACT</name>
<evidence type="ECO:0000256" key="1">
    <source>
        <dbReference type="SAM" id="MobiDB-lite"/>
    </source>
</evidence>
<dbReference type="Proteomes" id="UP000192042">
    <property type="component" value="Chromosome I"/>
</dbReference>
<evidence type="ECO:0008006" key="5">
    <source>
        <dbReference type="Google" id="ProtNLM"/>
    </source>
</evidence>
<sequence>MKRMLMAVMAVAVAISFSAPSFAGEEKKDKKDEKKGGHVLVYGEEKKDKKDEKKGGHMDTFGDKKEEKKEEKKGH</sequence>
<dbReference type="EMBL" id="LT828648">
    <property type="protein sequence ID" value="SLM47540.1"/>
    <property type="molecule type" value="Genomic_DNA"/>
</dbReference>